<dbReference type="Proteomes" id="UP001147752">
    <property type="component" value="Unassembled WGS sequence"/>
</dbReference>
<organism evidence="1 2">
    <name type="scientific">Penicillium concentricum</name>
    <dbReference type="NCBI Taxonomy" id="293559"/>
    <lineage>
        <taxon>Eukaryota</taxon>
        <taxon>Fungi</taxon>
        <taxon>Dikarya</taxon>
        <taxon>Ascomycota</taxon>
        <taxon>Pezizomycotina</taxon>
        <taxon>Eurotiomycetes</taxon>
        <taxon>Eurotiomycetidae</taxon>
        <taxon>Eurotiales</taxon>
        <taxon>Aspergillaceae</taxon>
        <taxon>Penicillium</taxon>
    </lineage>
</organism>
<comment type="caution">
    <text evidence="1">The sequence shown here is derived from an EMBL/GenBank/DDBJ whole genome shotgun (WGS) entry which is preliminary data.</text>
</comment>
<reference evidence="1" key="2">
    <citation type="journal article" date="2023" name="IMA Fungus">
        <title>Comparative genomic study of the Penicillium genus elucidates a diverse pangenome and 15 lateral gene transfer events.</title>
        <authorList>
            <person name="Petersen C."/>
            <person name="Sorensen T."/>
            <person name="Nielsen M.R."/>
            <person name="Sondergaard T.E."/>
            <person name="Sorensen J.L."/>
            <person name="Fitzpatrick D.A."/>
            <person name="Frisvad J.C."/>
            <person name="Nielsen K.L."/>
        </authorList>
    </citation>
    <scope>NUCLEOTIDE SEQUENCE</scope>
    <source>
        <strain evidence="1">IBT 3081</strain>
    </source>
</reference>
<dbReference type="AlphaFoldDB" id="A0A9W9SU31"/>
<accession>A0A9W9SU31</accession>
<dbReference type="RefSeq" id="XP_056583986.1">
    <property type="nucleotide sequence ID" value="XM_056719851.1"/>
</dbReference>
<evidence type="ECO:0000313" key="2">
    <source>
        <dbReference type="Proteomes" id="UP001147752"/>
    </source>
</evidence>
<dbReference type="EMBL" id="JAPZBT010000001">
    <property type="protein sequence ID" value="KAJ5384210.1"/>
    <property type="molecule type" value="Genomic_DNA"/>
</dbReference>
<gene>
    <name evidence="1" type="ORF">N7517_002121</name>
</gene>
<dbReference type="OrthoDB" id="2143914at2759"/>
<protein>
    <submittedName>
        <fullName evidence="1">Uncharacterized protein</fullName>
    </submittedName>
</protein>
<reference evidence="1" key="1">
    <citation type="submission" date="2022-12" db="EMBL/GenBank/DDBJ databases">
        <authorList>
            <person name="Petersen C."/>
        </authorList>
    </citation>
    <scope>NUCLEOTIDE SEQUENCE</scope>
    <source>
        <strain evidence="1">IBT 3081</strain>
    </source>
</reference>
<keyword evidence="2" id="KW-1185">Reference proteome</keyword>
<dbReference type="GeneID" id="81459034"/>
<proteinExistence type="predicted"/>
<name>A0A9W9SU31_9EURO</name>
<sequence length="63" mass="7088">MEPFLRQSSAITRSPRELLNFETIDPAILNDYVSPVTERAQITMSIAGIATHPEECPPEFIRS</sequence>
<evidence type="ECO:0000313" key="1">
    <source>
        <dbReference type="EMBL" id="KAJ5384210.1"/>
    </source>
</evidence>